<evidence type="ECO:0000313" key="1">
    <source>
        <dbReference type="EMBL" id="JAH05058.1"/>
    </source>
</evidence>
<organism evidence="1">
    <name type="scientific">Anguilla anguilla</name>
    <name type="common">European freshwater eel</name>
    <name type="synonym">Muraena anguilla</name>
    <dbReference type="NCBI Taxonomy" id="7936"/>
    <lineage>
        <taxon>Eukaryota</taxon>
        <taxon>Metazoa</taxon>
        <taxon>Chordata</taxon>
        <taxon>Craniata</taxon>
        <taxon>Vertebrata</taxon>
        <taxon>Euteleostomi</taxon>
        <taxon>Actinopterygii</taxon>
        <taxon>Neopterygii</taxon>
        <taxon>Teleostei</taxon>
        <taxon>Anguilliformes</taxon>
        <taxon>Anguillidae</taxon>
        <taxon>Anguilla</taxon>
    </lineage>
</organism>
<protein>
    <submittedName>
        <fullName evidence="1">Uncharacterized protein</fullName>
    </submittedName>
</protein>
<sequence length="65" mass="7214">MGYAIQSYATPFRSAKTTLGLDKQLARFSKLLGKQMVTRNGLGTLLRIYASSINSWSNNSQLCKN</sequence>
<dbReference type="EMBL" id="GBXM01103519">
    <property type="protein sequence ID" value="JAH05058.1"/>
    <property type="molecule type" value="Transcribed_RNA"/>
</dbReference>
<reference evidence="1" key="2">
    <citation type="journal article" date="2015" name="Fish Shellfish Immunol.">
        <title>Early steps in the European eel (Anguilla anguilla)-Vibrio vulnificus interaction in the gills: Role of the RtxA13 toxin.</title>
        <authorList>
            <person name="Callol A."/>
            <person name="Pajuelo D."/>
            <person name="Ebbesson L."/>
            <person name="Teles M."/>
            <person name="MacKenzie S."/>
            <person name="Amaro C."/>
        </authorList>
    </citation>
    <scope>NUCLEOTIDE SEQUENCE</scope>
</reference>
<dbReference type="AlphaFoldDB" id="A0A0E9PMI7"/>
<name>A0A0E9PMI7_ANGAN</name>
<accession>A0A0E9PMI7</accession>
<proteinExistence type="predicted"/>
<reference evidence="1" key="1">
    <citation type="submission" date="2014-11" db="EMBL/GenBank/DDBJ databases">
        <authorList>
            <person name="Amaro Gonzalez C."/>
        </authorList>
    </citation>
    <scope>NUCLEOTIDE SEQUENCE</scope>
</reference>